<protein>
    <submittedName>
        <fullName evidence="3">YcxB family protein</fullName>
    </submittedName>
</protein>
<dbReference type="EMBL" id="JALANJ010000014">
    <property type="protein sequence ID" value="MCY8121179.1"/>
    <property type="molecule type" value="Genomic_DNA"/>
</dbReference>
<name>A0A9Q4DNF3_BACSC</name>
<feature type="transmembrane region" description="Helical" evidence="1">
    <location>
        <begin position="28"/>
        <end position="49"/>
    </location>
</feature>
<keyword evidence="1" id="KW-1133">Transmembrane helix</keyword>
<comment type="caution">
    <text evidence="3">The sequence shown here is derived from an EMBL/GenBank/DDBJ whole genome shotgun (WGS) entry which is preliminary data.</text>
</comment>
<feature type="domain" description="YcxB-like C-terminal" evidence="2">
    <location>
        <begin position="106"/>
        <end position="158"/>
    </location>
</feature>
<proteinExistence type="predicted"/>
<reference evidence="3" key="1">
    <citation type="submission" date="2022-02" db="EMBL/GenBank/DDBJ databases">
        <title>Crop Bioprotection Bacillus Genome Sequencing.</title>
        <authorList>
            <person name="Dunlap C."/>
        </authorList>
    </citation>
    <scope>NUCLEOTIDE SEQUENCE</scope>
    <source>
        <strain evidence="3">M18B4</strain>
    </source>
</reference>
<accession>A0A9Q4DNF3</accession>
<sequence>MIQHSVFLEGAISLRDMRYYFIYRQRKAAVICYIYIFLLSALVYSVYGFPFTVYNNETLELIYNGIFIAVVSLIFTLIFTAFLYLRLRTGYKNSERLKRKRTYTINRQGIQIQSKNYDTLFEWNEIKGAAEYRHLFSIKTSSHQLILIPQRFFKFENERHSFRQLVKEHVPAKKVKLQS</sequence>
<feature type="transmembrane region" description="Helical" evidence="1">
    <location>
        <begin position="61"/>
        <end position="85"/>
    </location>
</feature>
<gene>
    <name evidence="3" type="ORF">MOC45_11290</name>
</gene>
<dbReference type="InterPro" id="IPR025588">
    <property type="entry name" value="YcxB-like_C"/>
</dbReference>
<keyword evidence="1" id="KW-0472">Membrane</keyword>
<evidence type="ECO:0000313" key="4">
    <source>
        <dbReference type="Proteomes" id="UP001070352"/>
    </source>
</evidence>
<dbReference type="AlphaFoldDB" id="A0A9Q4DNF3"/>
<evidence type="ECO:0000259" key="2">
    <source>
        <dbReference type="Pfam" id="PF14317"/>
    </source>
</evidence>
<dbReference type="Proteomes" id="UP001070352">
    <property type="component" value="Unassembled WGS sequence"/>
</dbReference>
<dbReference type="Pfam" id="PF14317">
    <property type="entry name" value="YcxB"/>
    <property type="match status" value="1"/>
</dbReference>
<evidence type="ECO:0000256" key="1">
    <source>
        <dbReference type="SAM" id="Phobius"/>
    </source>
</evidence>
<organism evidence="3 4">
    <name type="scientific">Bacillus spizizenii</name>
    <name type="common">Bacillus subtilis subsp. spizizenii</name>
    <dbReference type="NCBI Taxonomy" id="96241"/>
    <lineage>
        <taxon>Bacteria</taxon>
        <taxon>Bacillati</taxon>
        <taxon>Bacillota</taxon>
        <taxon>Bacilli</taxon>
        <taxon>Bacillales</taxon>
        <taxon>Bacillaceae</taxon>
        <taxon>Bacillus</taxon>
    </lineage>
</organism>
<keyword evidence="1" id="KW-0812">Transmembrane</keyword>
<evidence type="ECO:0000313" key="3">
    <source>
        <dbReference type="EMBL" id="MCY8121179.1"/>
    </source>
</evidence>